<reference evidence="1" key="2">
    <citation type="submission" date="2021-01" db="UniProtKB">
        <authorList>
            <consortium name="EnsemblMetazoa"/>
        </authorList>
    </citation>
    <scope>IDENTIFICATION</scope>
</reference>
<dbReference type="Proteomes" id="UP000007110">
    <property type="component" value="Unassembled WGS sequence"/>
</dbReference>
<dbReference type="EnsemblMetazoa" id="XM_030999791">
    <property type="protein sequence ID" value="XP_030855651"/>
    <property type="gene ID" value="LOC115929784"/>
</dbReference>
<accession>A0A7M7PWQ7</accession>
<dbReference type="AlphaFoldDB" id="A0A7M7PWQ7"/>
<evidence type="ECO:0000313" key="2">
    <source>
        <dbReference type="Proteomes" id="UP000007110"/>
    </source>
</evidence>
<reference evidence="2" key="1">
    <citation type="submission" date="2015-02" db="EMBL/GenBank/DDBJ databases">
        <title>Genome sequencing for Strongylocentrotus purpuratus.</title>
        <authorList>
            <person name="Murali S."/>
            <person name="Liu Y."/>
            <person name="Vee V."/>
            <person name="English A."/>
            <person name="Wang M."/>
            <person name="Skinner E."/>
            <person name="Han Y."/>
            <person name="Muzny D.M."/>
            <person name="Worley K.C."/>
            <person name="Gibbs R.A."/>
        </authorList>
    </citation>
    <scope>NUCLEOTIDE SEQUENCE</scope>
</reference>
<protein>
    <submittedName>
        <fullName evidence="1">Uncharacterized protein</fullName>
    </submittedName>
</protein>
<dbReference type="KEGG" id="spu:115929784"/>
<evidence type="ECO:0000313" key="1">
    <source>
        <dbReference type="EnsemblMetazoa" id="XP_030855651"/>
    </source>
</evidence>
<dbReference type="GeneID" id="115929784"/>
<organism evidence="1 2">
    <name type="scientific">Strongylocentrotus purpuratus</name>
    <name type="common">Purple sea urchin</name>
    <dbReference type="NCBI Taxonomy" id="7668"/>
    <lineage>
        <taxon>Eukaryota</taxon>
        <taxon>Metazoa</taxon>
        <taxon>Echinodermata</taxon>
        <taxon>Eleutherozoa</taxon>
        <taxon>Echinozoa</taxon>
        <taxon>Echinoidea</taxon>
        <taxon>Euechinoidea</taxon>
        <taxon>Echinacea</taxon>
        <taxon>Camarodonta</taxon>
        <taxon>Echinidea</taxon>
        <taxon>Strongylocentrotidae</taxon>
        <taxon>Strongylocentrotus</taxon>
    </lineage>
</organism>
<keyword evidence="2" id="KW-1185">Reference proteome</keyword>
<name>A0A7M7PWQ7_STRPU</name>
<proteinExistence type="predicted"/>
<sequence>MSFLPRVVPSNRLPILEVRFVKKPHGQKWNDVHDLTNPRIQPVKTDDDEVLFHRSTLTVSCQPVSGKSPETQVIQRNEMSSDWKVTEYFKLDLPNESDETLVTLKLVQTTTKTILFNTFFQGKVFHGET</sequence>
<dbReference type="InParanoid" id="A0A7M7PWQ7"/>
<dbReference type="RefSeq" id="XP_030855651.1">
    <property type="nucleotide sequence ID" value="XM_030999791.1"/>
</dbReference>